<proteinExistence type="predicted"/>
<evidence type="ECO:0000256" key="1">
    <source>
        <dbReference type="SAM" id="MobiDB-lite"/>
    </source>
</evidence>
<name>A0A2H3BNG2_9AGAR</name>
<dbReference type="EMBL" id="KZ293451">
    <property type="protein sequence ID" value="PBK64596.1"/>
    <property type="molecule type" value="Genomic_DNA"/>
</dbReference>
<evidence type="ECO:0000313" key="2">
    <source>
        <dbReference type="EMBL" id="PBK64596.1"/>
    </source>
</evidence>
<dbReference type="AlphaFoldDB" id="A0A2H3BNG2"/>
<reference evidence="3" key="1">
    <citation type="journal article" date="2017" name="Nat. Ecol. Evol.">
        <title>Genome expansion and lineage-specific genetic innovations in the forest pathogenic fungi Armillaria.</title>
        <authorList>
            <person name="Sipos G."/>
            <person name="Prasanna A.N."/>
            <person name="Walter M.C."/>
            <person name="O'Connor E."/>
            <person name="Balint B."/>
            <person name="Krizsan K."/>
            <person name="Kiss B."/>
            <person name="Hess J."/>
            <person name="Varga T."/>
            <person name="Slot J."/>
            <person name="Riley R."/>
            <person name="Boka B."/>
            <person name="Rigling D."/>
            <person name="Barry K."/>
            <person name="Lee J."/>
            <person name="Mihaltcheva S."/>
            <person name="LaButti K."/>
            <person name="Lipzen A."/>
            <person name="Waldron R."/>
            <person name="Moloney N.M."/>
            <person name="Sperisen C."/>
            <person name="Kredics L."/>
            <person name="Vagvoelgyi C."/>
            <person name="Patrignani A."/>
            <person name="Fitzpatrick D."/>
            <person name="Nagy I."/>
            <person name="Doyle S."/>
            <person name="Anderson J.B."/>
            <person name="Grigoriev I.V."/>
            <person name="Gueldener U."/>
            <person name="Muensterkoetter M."/>
            <person name="Nagy L.G."/>
        </authorList>
    </citation>
    <scope>NUCLEOTIDE SEQUENCE [LARGE SCALE GENOMIC DNA]</scope>
    <source>
        <strain evidence="3">28-4</strain>
    </source>
</reference>
<protein>
    <submittedName>
        <fullName evidence="2">Uncharacterized protein</fullName>
    </submittedName>
</protein>
<evidence type="ECO:0000313" key="3">
    <source>
        <dbReference type="Proteomes" id="UP000218334"/>
    </source>
</evidence>
<sequence length="423" mass="48026">MPGQAERGLESYRPTEREVREAEPSEPWVFAPPPPPPSRIAIGLRDIREESWLHGDRSHRQIEAPSGPSAFREGGTWEAASGWGVDHELPPEPMQVEWGTPPPDLLPEQGPKIVHESVEKSEIHHGQRLRETWQDFFARREAKNALRREKESEQSRQARLQREEHARQFKMPGLKGALVFAWTRDEDKGYLVRKHVVRGQVEDVWGEYQDTQRRYDGFHNEWDLNWEFDPNARDDDSDGYENDADLAEELYGDLDSAVTQPTVSLDRVDEAEGQTRANADQDLDWEELGRRLSGCDAASLVPEKLYCRSLERVLSQYHGIRIPATPESELTPLQAKKATNCLRALSCRNAVRSPQDERVTDQSLAECLDGLANRGSSKRLPVEWTDFHPSSPHFLPKLLVAGFKVAKIALSRSDSVYSTVGSP</sequence>
<keyword evidence="3" id="KW-1185">Reference proteome</keyword>
<feature type="compositionally biased region" description="Basic and acidic residues" evidence="1">
    <location>
        <begin position="7"/>
        <end position="23"/>
    </location>
</feature>
<accession>A0A2H3BNG2</accession>
<feature type="region of interest" description="Disordered" evidence="1">
    <location>
        <begin position="55"/>
        <end position="108"/>
    </location>
</feature>
<dbReference type="Proteomes" id="UP000218334">
    <property type="component" value="Unassembled WGS sequence"/>
</dbReference>
<feature type="region of interest" description="Disordered" evidence="1">
    <location>
        <begin position="1"/>
        <end position="39"/>
    </location>
</feature>
<organism evidence="2 3">
    <name type="scientific">Armillaria solidipes</name>
    <dbReference type="NCBI Taxonomy" id="1076256"/>
    <lineage>
        <taxon>Eukaryota</taxon>
        <taxon>Fungi</taxon>
        <taxon>Dikarya</taxon>
        <taxon>Basidiomycota</taxon>
        <taxon>Agaricomycotina</taxon>
        <taxon>Agaricomycetes</taxon>
        <taxon>Agaricomycetidae</taxon>
        <taxon>Agaricales</taxon>
        <taxon>Marasmiineae</taxon>
        <taxon>Physalacriaceae</taxon>
        <taxon>Armillaria</taxon>
    </lineage>
</organism>
<gene>
    <name evidence="2" type="ORF">ARMSODRAFT_1023165</name>
</gene>